<gene>
    <name evidence="2" type="ORF">PEX2_075510</name>
</gene>
<dbReference type="EMBL" id="JQFZ01000094">
    <property type="protein sequence ID" value="KGO59571.1"/>
    <property type="molecule type" value="Genomic_DNA"/>
</dbReference>
<dbReference type="PANTHER" id="PTHR42060">
    <property type="entry name" value="NHL REPEAT-CONTAINING PROTEIN-RELATED"/>
    <property type="match status" value="1"/>
</dbReference>
<proteinExistence type="predicted"/>
<dbReference type="RefSeq" id="XP_016600741.1">
    <property type="nucleotide sequence ID" value="XM_016744821.1"/>
</dbReference>
<dbReference type="InterPro" id="IPR011042">
    <property type="entry name" value="6-blade_b-propeller_TolB-like"/>
</dbReference>
<dbReference type="OrthoDB" id="9977941at2759"/>
<dbReference type="Gene3D" id="2.120.10.30">
    <property type="entry name" value="TolB, C-terminal domain"/>
    <property type="match status" value="1"/>
</dbReference>
<evidence type="ECO:0000313" key="3">
    <source>
        <dbReference type="Proteomes" id="UP000030143"/>
    </source>
</evidence>
<dbReference type="VEuPathDB" id="FungiDB:PEXP_086030"/>
<protein>
    <recommendedName>
        <fullName evidence="4">Six-bladed beta-propeller, TolB-like protein</fullName>
    </recommendedName>
</protein>
<sequence>MANLLGSLLLLLTCTQTLCLAYTPNLREIYRFPNGTWIENIAVRPNGNLLVADLSTAELWEIDPSIPSGPSSAHLVHHFEGAEDADGITELSPDIYAVIASNSVYTVDLRTHENAPKSVLIAKLPAGYLNGIAALDDGNAVAITDSQLGLIWRLDIRTGNYSVIHQDETMAANNDMGLLLGVNGLKIVKDYMYYTNSPKRIFCRVRIDIHTGHALGPYEIISHDTRGDDFAIGPRGVAYLAGLIDNVVTKVFPNGSHEIIAGSKNSTELMTATSAAFGRRRGDRNVLYITTGGETRLPVNNTSTRGGKIMALSVEF</sequence>
<comment type="caution">
    <text evidence="2">The sequence shown here is derived from an EMBL/GenBank/DDBJ whole genome shotgun (WGS) entry which is preliminary data.</text>
</comment>
<dbReference type="HOGENOM" id="CLU_052989_1_0_1"/>
<accession>A0A0A2J0Y0</accession>
<dbReference type="SUPFAM" id="SSF63829">
    <property type="entry name" value="Calcium-dependent phosphotriesterase"/>
    <property type="match status" value="1"/>
</dbReference>
<dbReference type="PANTHER" id="PTHR42060:SF3">
    <property type="entry name" value="SMP-30_GLUCONOLACTONASE_LRE-LIKE REGION DOMAIN-CONTAINING PROTEIN"/>
    <property type="match status" value="1"/>
</dbReference>
<organism evidence="2 3">
    <name type="scientific">Penicillium expansum</name>
    <name type="common">Blue mold rot fungus</name>
    <dbReference type="NCBI Taxonomy" id="27334"/>
    <lineage>
        <taxon>Eukaryota</taxon>
        <taxon>Fungi</taxon>
        <taxon>Dikarya</taxon>
        <taxon>Ascomycota</taxon>
        <taxon>Pezizomycotina</taxon>
        <taxon>Eurotiomycetes</taxon>
        <taxon>Eurotiomycetidae</taxon>
        <taxon>Eurotiales</taxon>
        <taxon>Aspergillaceae</taxon>
        <taxon>Penicillium</taxon>
    </lineage>
</organism>
<evidence type="ECO:0000256" key="1">
    <source>
        <dbReference type="SAM" id="SignalP"/>
    </source>
</evidence>
<dbReference type="Proteomes" id="UP000030143">
    <property type="component" value="Unassembled WGS sequence"/>
</dbReference>
<feature type="signal peptide" evidence="1">
    <location>
        <begin position="1"/>
        <end position="21"/>
    </location>
</feature>
<dbReference type="PhylomeDB" id="A0A0A2J0Y0"/>
<keyword evidence="3" id="KW-1185">Reference proteome</keyword>
<evidence type="ECO:0000313" key="2">
    <source>
        <dbReference type="EMBL" id="KGO59571.1"/>
    </source>
</evidence>
<evidence type="ECO:0008006" key="4">
    <source>
        <dbReference type="Google" id="ProtNLM"/>
    </source>
</evidence>
<keyword evidence="1" id="KW-0732">Signal</keyword>
<name>A0A0A2J0Y0_PENEN</name>
<dbReference type="AlphaFoldDB" id="A0A0A2J0Y0"/>
<dbReference type="STRING" id="27334.A0A0A2J0Y0"/>
<reference evidence="2 3" key="1">
    <citation type="journal article" date="2015" name="Mol. Plant Microbe Interact.">
        <title>Genome, transcriptome, and functional analyses of Penicillium expansum provide new insights into secondary metabolism and pathogenicity.</title>
        <authorList>
            <person name="Ballester A.R."/>
            <person name="Marcet-Houben M."/>
            <person name="Levin E."/>
            <person name="Sela N."/>
            <person name="Selma-Lazaro C."/>
            <person name="Carmona L."/>
            <person name="Wisniewski M."/>
            <person name="Droby S."/>
            <person name="Gonzalez-Candelas L."/>
            <person name="Gabaldon T."/>
        </authorList>
    </citation>
    <scope>NUCLEOTIDE SEQUENCE [LARGE SCALE GENOMIC DNA]</scope>
    <source>
        <strain evidence="2 3">MD-8</strain>
    </source>
</reference>
<dbReference type="GeneID" id="27680241"/>
<feature type="chain" id="PRO_5009752518" description="Six-bladed beta-propeller, TolB-like protein" evidence="1">
    <location>
        <begin position="22"/>
        <end position="316"/>
    </location>
</feature>
<dbReference type="InterPro" id="IPR052998">
    <property type="entry name" value="Hetero-Diels-Alderase-like"/>
</dbReference>